<dbReference type="Pfam" id="PF07504">
    <property type="entry name" value="FTP"/>
    <property type="match status" value="1"/>
</dbReference>
<dbReference type="InterPro" id="IPR026444">
    <property type="entry name" value="Secre_tail"/>
</dbReference>
<feature type="domain" description="FTP" evidence="7">
    <location>
        <begin position="56"/>
        <end position="100"/>
    </location>
</feature>
<keyword evidence="5" id="KW-0862">Zinc</keyword>
<dbReference type="Pfam" id="PF13860">
    <property type="entry name" value="FlgD_ig"/>
    <property type="match status" value="1"/>
</dbReference>
<sequence>TYPGGRIDQKTGVFRYKYDEYADGYVGTAEQIARAYLKDRAAQFGLDADLSTLKTRMIKYSKGGAHVHFDQVIGNVPVFGARLVVTLNPDNVVTFVANSFHLNVRNVPGSAQISESQAIEIARQYLNVTGRLFGRQRTQLVLFESKDRGTELCWQVIIPTEQPLGNWEVMVNAVDGRISNVRDRRMLENGRGYIWDPDPLTTANVSYGGAYTDNYDQDSNALNDERIEVVLRDLTYENGVYKLQGPYAVLADKESPSDTFPELADSAGFKYTRSQQEFEDVMVYYHIDLSTRHLILDLGYDDPDQREFQADPHGLSGDDNSHYIDGDNYVAFGEGGVDDAEDADVIWHEHAHSFQTNLTGGMSYSGETMSLQEGSSDYWAASYSKSINTYHWGYVFNWDGHNEFWNGRRCDLDWVYPDDYVYGHDGGQIWSSALMNIWDDLGRTLTDELFIETHYLWGYSPKMQDGAQAYIQADRNLYGGEHLSVIVLHFDEHGLANWDDYMATIVHTPLSDTDDYQNDYPVVATITPGPQPLDQNRLWVIWGIGSPTDTLLMQPTGNADEYQANIPASGDNIDISYYIAVVDQADQVTYDPPNPPDTLFTFHVGADTIKPVITHTPLEDQAQQDWPATVSATVTDNYGVDTVICYFSVNQKTLDQSFGLSSAGNDLYSGAFPVSVQPNDSVFYVIKAFDISNNQNQSQSPATGEFSFRILRGKGLIEGYVDLTDNSDDSGVAIYLSGSLEDTTYSDASGYYSFAELDTGTYNVRPQMDGYNSTPESVNDIAVQQDTTSDVNFTLDPIISGLADGAGNAPTTYKLEQNYPNPFSGSRREAVTMIKYQLPKAGQVELAIFNIRGQKVRTLFSGFQNANYYVARWDGTNESGRKVSSGIYIYRIKAGDFVQVRRMLFTK</sequence>
<dbReference type="Pfam" id="PF13620">
    <property type="entry name" value="CarboxypepD_reg"/>
    <property type="match status" value="1"/>
</dbReference>
<organism evidence="9">
    <name type="scientific">Caldithrix abyssi</name>
    <dbReference type="NCBI Taxonomy" id="187145"/>
    <lineage>
        <taxon>Bacteria</taxon>
        <taxon>Pseudomonadati</taxon>
        <taxon>Calditrichota</taxon>
        <taxon>Calditrichia</taxon>
        <taxon>Calditrichales</taxon>
        <taxon>Calditrichaceae</taxon>
        <taxon>Caldithrix</taxon>
    </lineage>
</organism>
<dbReference type="InterPro" id="IPR025965">
    <property type="entry name" value="FlgD/Vpr_Ig-like"/>
</dbReference>
<dbReference type="SUPFAM" id="SSF55486">
    <property type="entry name" value="Metalloproteases ('zincins'), catalytic domain"/>
    <property type="match status" value="1"/>
</dbReference>
<evidence type="ECO:0000256" key="6">
    <source>
        <dbReference type="ARBA" id="ARBA00023049"/>
    </source>
</evidence>
<evidence type="ECO:0000259" key="8">
    <source>
        <dbReference type="Pfam" id="PF13860"/>
    </source>
</evidence>
<evidence type="ECO:0000256" key="5">
    <source>
        <dbReference type="ARBA" id="ARBA00022833"/>
    </source>
</evidence>
<keyword evidence="3" id="KW-0732">Signal</keyword>
<keyword evidence="1" id="KW-0645">Protease</keyword>
<evidence type="ECO:0000256" key="1">
    <source>
        <dbReference type="ARBA" id="ARBA00022670"/>
    </source>
</evidence>
<feature type="non-terminal residue" evidence="9">
    <location>
        <position position="1"/>
    </location>
</feature>
<evidence type="ECO:0000256" key="4">
    <source>
        <dbReference type="ARBA" id="ARBA00022801"/>
    </source>
</evidence>
<dbReference type="PANTHER" id="PTHR33794">
    <property type="entry name" value="BACILLOLYSIN"/>
    <property type="match status" value="1"/>
</dbReference>
<accession>A0A7V5UEM1</accession>
<dbReference type="GO" id="GO:0008237">
    <property type="term" value="F:metallopeptidase activity"/>
    <property type="evidence" value="ECO:0007669"/>
    <property type="project" value="UniProtKB-KW"/>
</dbReference>
<dbReference type="NCBIfam" id="TIGR04183">
    <property type="entry name" value="Por_Secre_tail"/>
    <property type="match status" value="1"/>
</dbReference>
<dbReference type="Gene3D" id="2.60.40.4070">
    <property type="match status" value="1"/>
</dbReference>
<dbReference type="InterPro" id="IPR027268">
    <property type="entry name" value="Peptidase_M4/M1_CTD_sf"/>
</dbReference>
<dbReference type="GO" id="GO:0006508">
    <property type="term" value="P:proteolysis"/>
    <property type="evidence" value="ECO:0007669"/>
    <property type="project" value="UniProtKB-KW"/>
</dbReference>
<gene>
    <name evidence="9" type="ORF">ENJ89_03970</name>
</gene>
<dbReference type="Gene3D" id="2.60.40.1120">
    <property type="entry name" value="Carboxypeptidase-like, regulatory domain"/>
    <property type="match status" value="1"/>
</dbReference>
<keyword evidence="4" id="KW-0378">Hydrolase</keyword>
<evidence type="ECO:0000313" key="9">
    <source>
        <dbReference type="EMBL" id="HHJ52329.1"/>
    </source>
</evidence>
<dbReference type="PANTHER" id="PTHR33794:SF1">
    <property type="entry name" value="BACILLOLYSIN"/>
    <property type="match status" value="1"/>
</dbReference>
<dbReference type="Proteomes" id="UP000886124">
    <property type="component" value="Unassembled WGS sequence"/>
</dbReference>
<proteinExistence type="predicted"/>
<keyword evidence="6" id="KW-0482">Metalloprotease</keyword>
<evidence type="ECO:0000256" key="2">
    <source>
        <dbReference type="ARBA" id="ARBA00022723"/>
    </source>
</evidence>
<dbReference type="SUPFAM" id="SSF49452">
    <property type="entry name" value="Starch-binding domain-like"/>
    <property type="match status" value="1"/>
</dbReference>
<dbReference type="GO" id="GO:0030246">
    <property type="term" value="F:carbohydrate binding"/>
    <property type="evidence" value="ECO:0007669"/>
    <property type="project" value="InterPro"/>
</dbReference>
<dbReference type="GO" id="GO:0046872">
    <property type="term" value="F:metal ion binding"/>
    <property type="evidence" value="ECO:0007669"/>
    <property type="project" value="UniProtKB-KW"/>
</dbReference>
<comment type="caution">
    <text evidence="9">The sequence shown here is derived from an EMBL/GenBank/DDBJ whole genome shotgun (WGS) entry which is preliminary data.</text>
</comment>
<dbReference type="EMBL" id="DROD01000266">
    <property type="protein sequence ID" value="HHJ52329.1"/>
    <property type="molecule type" value="Genomic_DNA"/>
</dbReference>
<dbReference type="InterPro" id="IPR011096">
    <property type="entry name" value="FTP_domain"/>
</dbReference>
<evidence type="ECO:0000256" key="3">
    <source>
        <dbReference type="ARBA" id="ARBA00022729"/>
    </source>
</evidence>
<evidence type="ECO:0000259" key="7">
    <source>
        <dbReference type="Pfam" id="PF07504"/>
    </source>
</evidence>
<reference evidence="9" key="1">
    <citation type="journal article" date="2020" name="mSystems">
        <title>Genome- and Community-Level Interaction Insights into Carbon Utilization and Element Cycling Functions of Hydrothermarchaeota in Hydrothermal Sediment.</title>
        <authorList>
            <person name="Zhou Z."/>
            <person name="Liu Y."/>
            <person name="Xu W."/>
            <person name="Pan J."/>
            <person name="Luo Z.H."/>
            <person name="Li M."/>
        </authorList>
    </citation>
    <scope>NUCLEOTIDE SEQUENCE [LARGE SCALE GENOMIC DNA]</scope>
    <source>
        <strain evidence="9">HyVt-527</strain>
    </source>
</reference>
<dbReference type="InterPro" id="IPR050728">
    <property type="entry name" value="Zinc_Metalloprotease_M4"/>
</dbReference>
<dbReference type="AlphaFoldDB" id="A0A7V5UEM1"/>
<feature type="domain" description="FlgD/Vpr Ig-like" evidence="8">
    <location>
        <begin position="839"/>
        <end position="894"/>
    </location>
</feature>
<protein>
    <submittedName>
        <fullName evidence="9">T9SS type A sorting domain-containing protein</fullName>
    </submittedName>
</protein>
<dbReference type="InterPro" id="IPR013784">
    <property type="entry name" value="Carb-bd-like_fold"/>
</dbReference>
<keyword evidence="2" id="KW-0479">Metal-binding</keyword>
<dbReference type="Gene3D" id="1.10.390.10">
    <property type="entry name" value="Neutral Protease Domain 2"/>
    <property type="match status" value="1"/>
</dbReference>
<name>A0A7V5UEM1_CALAY</name>